<dbReference type="Pfam" id="PF08856">
    <property type="entry name" value="DUF1826"/>
    <property type="match status" value="1"/>
</dbReference>
<organism evidence="2 3">
    <name type="scientific">Edaphochlamys debaryana</name>
    <dbReference type="NCBI Taxonomy" id="47281"/>
    <lineage>
        <taxon>Eukaryota</taxon>
        <taxon>Viridiplantae</taxon>
        <taxon>Chlorophyta</taxon>
        <taxon>core chlorophytes</taxon>
        <taxon>Chlorophyceae</taxon>
        <taxon>CS clade</taxon>
        <taxon>Chlamydomonadales</taxon>
        <taxon>Chlamydomonadales incertae sedis</taxon>
        <taxon>Edaphochlamys</taxon>
    </lineage>
</organism>
<dbReference type="AlphaFoldDB" id="A0A835XT23"/>
<dbReference type="OrthoDB" id="413649at2759"/>
<name>A0A835XT23_9CHLO</name>
<gene>
    <name evidence="2" type="ORF">HYH03_012383</name>
</gene>
<protein>
    <recommendedName>
        <fullName evidence="4">Erythromycin esterase</fullName>
    </recommendedName>
</protein>
<feature type="compositionally biased region" description="Low complexity" evidence="1">
    <location>
        <begin position="842"/>
        <end position="851"/>
    </location>
</feature>
<keyword evidence="3" id="KW-1185">Reference proteome</keyword>
<dbReference type="InterPro" id="IPR007815">
    <property type="entry name" value="Emycin_Estase"/>
</dbReference>
<dbReference type="GO" id="GO:0046677">
    <property type="term" value="P:response to antibiotic"/>
    <property type="evidence" value="ECO:0007669"/>
    <property type="project" value="InterPro"/>
</dbReference>
<evidence type="ECO:0008006" key="4">
    <source>
        <dbReference type="Google" id="ProtNLM"/>
    </source>
</evidence>
<evidence type="ECO:0000313" key="2">
    <source>
        <dbReference type="EMBL" id="KAG2489157.1"/>
    </source>
</evidence>
<dbReference type="PANTHER" id="PTHR31299:SF0">
    <property type="entry name" value="ESTERASE, PUTATIVE (AFU_ORTHOLOGUE AFUA_1G05850)-RELATED"/>
    <property type="match status" value="1"/>
</dbReference>
<feature type="compositionally biased region" description="Basic and acidic residues" evidence="1">
    <location>
        <begin position="276"/>
        <end position="285"/>
    </location>
</feature>
<dbReference type="SUPFAM" id="SSF159501">
    <property type="entry name" value="EreA/ChaN-like"/>
    <property type="match status" value="1"/>
</dbReference>
<dbReference type="Gene3D" id="3.30.1870.10">
    <property type="entry name" value="EreA-like, domain 2"/>
    <property type="match status" value="1"/>
</dbReference>
<sequence length="861" mass="90859">MGLAQLQHWARAQLLHDRVRVSPGPPSDLLRPDVNAVLQRRCSPVHPRRLRQAAEELGEGWGRRVLASTRDPRSAAQALTSELRPGEVREWLEDDITDLVGAYGQITGLPSASAKLQVLGDTPCPRFHADHVRLRALVSYAGPGTLVVDNRHVKRRWLWGGSGGVAVAEVAESAAQQAGEGDVVWLKGHGAAGNYGMGAVHRSPWLGQGAEGGAEGACGVGAEVEVGAGREGGGRGRAATAGATAVASAPPLRLLLTVDDVVGWAEEEGGEGCGCGKDHSHRPDESLQGAAAAPRPMSLPAAAARRAAAEAEVAAAEAVRSCRLLPAPPPPPSAPVPSPSPAARLAEALLPRIPPCARRSELTRLLIARRGFTAVLAEADAPDAARVNAFVRGLPRPRGRRGGGGRGEGGKAGGGERPPPDATAAQALGDFHRFPRWMWRNAEVERFVAWLRGHNAGVCPGEDSATSPRAAARRCGFYGLDLYSLHGSAEAVLSYLRESDPEAARAVEARYRCFDKYGADAQSYGLATSLFNRASCEEAVGRALAEVRRRLAEAGERAEGGPGWAEDALAAEANAIVVAGAEAYYRNMFTREEATWNLRDAHFLAAAGAVERHLRRGREAAGEADTRPRMVVWAHNSHLGDARATAMGWRRGELSLGQLLRGAYGRAGGWSGAEGEGAALLVGFSTHSGTVTAADDWGEPCRRKAVRPSRPGSWEHLMHLAAGGGVVGAEGGAEGGGPGARGRREGWFAVDLREPRLAEALQAPRLERAIGVVYRPDSELSSHYFGARLAEQFDLYVHVDHTRAVRPLAPHEGEGEGEGWGGRGPPPASPWEGGEEDEEAEGAWAAGVTEGDMPDLWPSGV</sequence>
<accession>A0A835XT23</accession>
<dbReference type="EMBL" id="JAEHOE010000076">
    <property type="protein sequence ID" value="KAG2489157.1"/>
    <property type="molecule type" value="Genomic_DNA"/>
</dbReference>
<feature type="region of interest" description="Disordered" evidence="1">
    <location>
        <begin position="807"/>
        <end position="861"/>
    </location>
</feature>
<dbReference type="Gene3D" id="3.40.1660.10">
    <property type="entry name" value="EreA-like (biosynthetic domain)"/>
    <property type="match status" value="1"/>
</dbReference>
<dbReference type="Proteomes" id="UP000612055">
    <property type="component" value="Unassembled WGS sequence"/>
</dbReference>
<proteinExistence type="predicted"/>
<evidence type="ECO:0000256" key="1">
    <source>
        <dbReference type="SAM" id="MobiDB-lite"/>
    </source>
</evidence>
<feature type="compositionally biased region" description="Gly residues" evidence="1">
    <location>
        <begin position="404"/>
        <end position="416"/>
    </location>
</feature>
<dbReference type="InterPro" id="IPR014955">
    <property type="entry name" value="DUF1826"/>
</dbReference>
<dbReference type="InterPro" id="IPR052036">
    <property type="entry name" value="Hydrolase/PRTase-associated"/>
</dbReference>
<evidence type="ECO:0000313" key="3">
    <source>
        <dbReference type="Proteomes" id="UP000612055"/>
    </source>
</evidence>
<feature type="region of interest" description="Disordered" evidence="1">
    <location>
        <begin position="272"/>
        <end position="291"/>
    </location>
</feature>
<dbReference type="Pfam" id="PF05139">
    <property type="entry name" value="Erythro_esteras"/>
    <property type="match status" value="1"/>
</dbReference>
<comment type="caution">
    <text evidence="2">The sequence shown here is derived from an EMBL/GenBank/DDBJ whole genome shotgun (WGS) entry which is preliminary data.</text>
</comment>
<dbReference type="CDD" id="cd14728">
    <property type="entry name" value="Ere-like"/>
    <property type="match status" value="1"/>
</dbReference>
<reference evidence="2" key="1">
    <citation type="journal article" date="2020" name="bioRxiv">
        <title>Comparative genomics of Chlamydomonas.</title>
        <authorList>
            <person name="Craig R.J."/>
            <person name="Hasan A.R."/>
            <person name="Ness R.W."/>
            <person name="Keightley P.D."/>
        </authorList>
    </citation>
    <scope>NUCLEOTIDE SEQUENCE</scope>
    <source>
        <strain evidence="2">CCAP 11/70</strain>
    </source>
</reference>
<dbReference type="PANTHER" id="PTHR31299">
    <property type="entry name" value="ESTERASE, PUTATIVE (AFU_ORTHOLOGUE AFUA_1G05850)-RELATED"/>
    <property type="match status" value="1"/>
</dbReference>
<feature type="region of interest" description="Disordered" evidence="1">
    <location>
        <begin position="394"/>
        <end position="424"/>
    </location>
</feature>